<dbReference type="Proteomes" id="UP001324287">
    <property type="component" value="Chromosome"/>
</dbReference>
<keyword evidence="2" id="KW-1185">Reference proteome</keyword>
<protein>
    <submittedName>
        <fullName evidence="1">Uncharacterized protein</fullName>
    </submittedName>
</protein>
<dbReference type="RefSeq" id="WP_324275671.1">
    <property type="nucleotide sequence ID" value="NZ_CP141261.1"/>
</dbReference>
<evidence type="ECO:0000313" key="1">
    <source>
        <dbReference type="EMBL" id="WRL64344.1"/>
    </source>
</evidence>
<proteinExistence type="predicted"/>
<accession>A0ABZ1B0L3</accession>
<sequence length="214" mass="22633">MSSSGVIVDVAAAVDAAAQGPVLVIGTGPPTTPDLRLLVPGSEVGAIADRLQADGFLRWRSRWARFDRGAVEGAQLVTAAAWGLAPDGAPGADELFTDARLLPGCTHLALPAPHVVLVLTAHELLLAHGRLGAEERASAVAAGAADGAWDDAAALAGRLRLSAALRLLRRALDRPDPWTEQRRRREMVRALATHPRSARRVVVTRQERPAVVRC</sequence>
<organism evidence="1 2">
    <name type="scientific">Blastococcus brunescens</name>
    <dbReference type="NCBI Taxonomy" id="1564165"/>
    <lineage>
        <taxon>Bacteria</taxon>
        <taxon>Bacillati</taxon>
        <taxon>Actinomycetota</taxon>
        <taxon>Actinomycetes</taxon>
        <taxon>Geodermatophilales</taxon>
        <taxon>Geodermatophilaceae</taxon>
        <taxon>Blastococcus</taxon>
    </lineage>
</organism>
<dbReference type="EMBL" id="CP141261">
    <property type="protein sequence ID" value="WRL64344.1"/>
    <property type="molecule type" value="Genomic_DNA"/>
</dbReference>
<evidence type="ECO:0000313" key="2">
    <source>
        <dbReference type="Proteomes" id="UP001324287"/>
    </source>
</evidence>
<name>A0ABZ1B0L3_9ACTN</name>
<gene>
    <name evidence="1" type="ORF">U6N30_00280</name>
</gene>
<reference evidence="1 2" key="1">
    <citation type="submission" date="2023-12" db="EMBL/GenBank/DDBJ databases">
        <title>Blastococcus brunescens sp. nov., an actonobacterium isolated from sandstone collected in sahara desert.</title>
        <authorList>
            <person name="Gtari M."/>
            <person name="Ghodhbane F."/>
        </authorList>
    </citation>
    <scope>NUCLEOTIDE SEQUENCE [LARGE SCALE GENOMIC DNA]</scope>
    <source>
        <strain evidence="1 2">BMG 8361</strain>
    </source>
</reference>